<reference evidence="3" key="1">
    <citation type="submission" date="2020-06" db="EMBL/GenBank/DDBJ databases">
        <title>Unique genomic features of the anaerobic methanotrophic archaea.</title>
        <authorList>
            <person name="Chadwick G.L."/>
            <person name="Skennerton C.T."/>
            <person name="Laso-Perez R."/>
            <person name="Leu A.O."/>
            <person name="Speth D.R."/>
            <person name="Yu H."/>
            <person name="Morgan-Lang C."/>
            <person name="Hatzenpichler R."/>
            <person name="Goudeau D."/>
            <person name="Malmstrom R."/>
            <person name="Brazelton W.J."/>
            <person name="Woyke T."/>
            <person name="Hallam S.J."/>
            <person name="Tyson G.W."/>
            <person name="Wegener G."/>
            <person name="Boetius A."/>
            <person name="Orphan V."/>
        </authorList>
    </citation>
    <scope>NUCLEOTIDE SEQUENCE</scope>
</reference>
<dbReference type="AlphaFoldDB" id="A0A7G9Y654"/>
<accession>A0A7G9Y654</accession>
<sequence>MFLWIGNLGWIERIVIGLGVGIAIVVLIGLGLNYTQYRILMVPLLIEVSLFTILLVLVEYVRNGLISEGERFVVEGVKMQMRKLQ</sequence>
<dbReference type="EMBL" id="MT630834">
    <property type="protein sequence ID" value="QNO43488.1"/>
    <property type="molecule type" value="Genomic_DNA"/>
</dbReference>
<evidence type="ECO:0000256" key="1">
    <source>
        <dbReference type="SAM" id="Phobius"/>
    </source>
</evidence>
<keyword evidence="1" id="KW-1133">Transmembrane helix</keyword>
<name>A0A7G9Y654_9EURY</name>
<proteinExistence type="predicted"/>
<keyword evidence="1" id="KW-0812">Transmembrane</keyword>
<evidence type="ECO:0000313" key="3">
    <source>
        <dbReference type="EMBL" id="QNO43488.1"/>
    </source>
</evidence>
<feature type="domain" description="DUF1616" evidence="2">
    <location>
        <begin position="7"/>
        <end position="77"/>
    </location>
</feature>
<feature type="transmembrane region" description="Helical" evidence="1">
    <location>
        <begin position="40"/>
        <end position="61"/>
    </location>
</feature>
<keyword evidence="1" id="KW-0472">Membrane</keyword>
<organism evidence="3">
    <name type="scientific">Candidatus Methanogaster sp. ANME-2c ERB4</name>
    <dbReference type="NCBI Taxonomy" id="2759911"/>
    <lineage>
        <taxon>Archaea</taxon>
        <taxon>Methanobacteriati</taxon>
        <taxon>Methanobacteriota</taxon>
        <taxon>Stenosarchaea group</taxon>
        <taxon>Methanomicrobia</taxon>
        <taxon>Methanosarcinales</taxon>
        <taxon>ANME-2 cluster</taxon>
        <taxon>Candidatus Methanogasteraceae</taxon>
        <taxon>Candidatus Methanogaster</taxon>
    </lineage>
</organism>
<gene>
    <name evidence="3" type="ORF">IOCKIBAP_00003</name>
</gene>
<protein>
    <recommendedName>
        <fullName evidence="2">DUF1616 domain-containing protein</fullName>
    </recommendedName>
</protein>
<dbReference type="Pfam" id="PF07760">
    <property type="entry name" value="DUF1616"/>
    <property type="match status" value="1"/>
</dbReference>
<feature type="transmembrane region" description="Helical" evidence="1">
    <location>
        <begin position="14"/>
        <end position="34"/>
    </location>
</feature>
<evidence type="ECO:0000259" key="2">
    <source>
        <dbReference type="Pfam" id="PF07760"/>
    </source>
</evidence>
<dbReference type="InterPro" id="IPR011674">
    <property type="entry name" value="DUF1616"/>
</dbReference>